<keyword evidence="2" id="KW-1185">Reference proteome</keyword>
<dbReference type="Proteomes" id="UP001634394">
    <property type="component" value="Unassembled WGS sequence"/>
</dbReference>
<name>A0ABD3WZG3_SINWO</name>
<organism evidence="1 2">
    <name type="scientific">Sinanodonta woodiana</name>
    <name type="common">Chinese pond mussel</name>
    <name type="synonym">Anodonta woodiana</name>
    <dbReference type="NCBI Taxonomy" id="1069815"/>
    <lineage>
        <taxon>Eukaryota</taxon>
        <taxon>Metazoa</taxon>
        <taxon>Spiralia</taxon>
        <taxon>Lophotrochozoa</taxon>
        <taxon>Mollusca</taxon>
        <taxon>Bivalvia</taxon>
        <taxon>Autobranchia</taxon>
        <taxon>Heteroconchia</taxon>
        <taxon>Palaeoheterodonta</taxon>
        <taxon>Unionida</taxon>
        <taxon>Unionoidea</taxon>
        <taxon>Unionidae</taxon>
        <taxon>Unioninae</taxon>
        <taxon>Sinanodonta</taxon>
    </lineage>
</organism>
<evidence type="ECO:0000313" key="1">
    <source>
        <dbReference type="EMBL" id="KAL3879369.1"/>
    </source>
</evidence>
<accession>A0ABD3WZG3</accession>
<dbReference type="AlphaFoldDB" id="A0ABD3WZG3"/>
<evidence type="ECO:0000313" key="2">
    <source>
        <dbReference type="Proteomes" id="UP001634394"/>
    </source>
</evidence>
<sequence>MHAIAGHPFIIRTWPMIGSNVLITVKKDNNTMLDISVDEGIVRNSTVHNGRMMLICNQTTQQLCVLIENVIRDDEGIYDMKESLYKIGSGSDETEYDRKYISWNFKIYVLGMFNTERPIFVTY</sequence>
<comment type="caution">
    <text evidence="1">The sequence shown here is derived from an EMBL/GenBank/DDBJ whole genome shotgun (WGS) entry which is preliminary data.</text>
</comment>
<protein>
    <submittedName>
        <fullName evidence="1">Uncharacterized protein</fullName>
    </submittedName>
</protein>
<dbReference type="EMBL" id="JBJQND010000004">
    <property type="protein sequence ID" value="KAL3879369.1"/>
    <property type="molecule type" value="Genomic_DNA"/>
</dbReference>
<gene>
    <name evidence="1" type="ORF">ACJMK2_031667</name>
</gene>
<proteinExistence type="predicted"/>
<reference evidence="1 2" key="1">
    <citation type="submission" date="2024-11" db="EMBL/GenBank/DDBJ databases">
        <title>Chromosome-level genome assembly of the freshwater bivalve Anodonta woodiana.</title>
        <authorList>
            <person name="Chen X."/>
        </authorList>
    </citation>
    <scope>NUCLEOTIDE SEQUENCE [LARGE SCALE GENOMIC DNA]</scope>
    <source>
        <strain evidence="1">MN2024</strain>
        <tissue evidence="1">Gills</tissue>
    </source>
</reference>